<dbReference type="InterPro" id="IPR001421">
    <property type="entry name" value="ATP8_metazoa"/>
</dbReference>
<evidence type="ECO:0000256" key="8">
    <source>
        <dbReference type="ARBA" id="ARBA00022989"/>
    </source>
</evidence>
<dbReference type="EMBL" id="MG989228">
    <property type="protein sequence ID" value="AWU48951.1"/>
    <property type="molecule type" value="Genomic_DNA"/>
</dbReference>
<name>A0A344A2G0_9HEMI</name>
<comment type="subunit">
    <text evidence="3">F-type ATPases have 2 components, CF(1) - the catalytic core - and CF(0) - the membrane proton channel.</text>
</comment>
<dbReference type="GO" id="GO:0015986">
    <property type="term" value="P:proton motive force-driven ATP synthesis"/>
    <property type="evidence" value="ECO:0007669"/>
    <property type="project" value="InterPro"/>
</dbReference>
<geneLocation type="mitochondrion" evidence="14"/>
<feature type="transmembrane region" description="Helical" evidence="13">
    <location>
        <begin position="6"/>
        <end position="29"/>
    </location>
</feature>
<dbReference type="GO" id="GO:0015078">
    <property type="term" value="F:proton transmembrane transporter activity"/>
    <property type="evidence" value="ECO:0007669"/>
    <property type="project" value="InterPro"/>
</dbReference>
<evidence type="ECO:0000256" key="2">
    <source>
        <dbReference type="ARBA" id="ARBA00008892"/>
    </source>
</evidence>
<evidence type="ECO:0000256" key="5">
    <source>
        <dbReference type="ARBA" id="ARBA00022547"/>
    </source>
</evidence>
<reference evidence="14" key="1">
    <citation type="submission" date="2018-02" db="EMBL/GenBank/DDBJ databases">
        <title>Resolving the psyllid tree of life: Phylogenomic analysis of the superfamily Psylloidea (Hemiptera).</title>
        <authorList>
            <person name="Percy D.M."/>
            <person name="Sveinsson S."/>
            <person name="Lemmon A.R."/>
            <person name="Lemmon E.M."/>
            <person name="Ouvrard D."/>
            <person name="Burckhardt D."/>
        </authorList>
    </citation>
    <scope>NUCLEOTIDE SEQUENCE</scope>
    <source>
        <strain evidence="14">DP1.idba.126_circ</strain>
    </source>
</reference>
<evidence type="ECO:0000313" key="14">
    <source>
        <dbReference type="EMBL" id="AWU48951.1"/>
    </source>
</evidence>
<evidence type="ECO:0000256" key="13">
    <source>
        <dbReference type="SAM" id="Phobius"/>
    </source>
</evidence>
<keyword evidence="10 12" id="KW-0496">Mitochondrion</keyword>
<dbReference type="GeneID" id="37505079"/>
<evidence type="ECO:0000256" key="10">
    <source>
        <dbReference type="ARBA" id="ARBA00023128"/>
    </source>
</evidence>
<protein>
    <recommendedName>
        <fullName evidence="12">ATP synthase complex subunit 8</fullName>
    </recommendedName>
</protein>
<evidence type="ECO:0000256" key="4">
    <source>
        <dbReference type="ARBA" id="ARBA00022448"/>
    </source>
</evidence>
<dbReference type="GO" id="GO:0045259">
    <property type="term" value="C:proton-transporting ATP synthase complex"/>
    <property type="evidence" value="ECO:0007669"/>
    <property type="project" value="UniProtKB-KW"/>
</dbReference>
<dbReference type="GO" id="GO:0031966">
    <property type="term" value="C:mitochondrial membrane"/>
    <property type="evidence" value="ECO:0007669"/>
    <property type="project" value="UniProtKB-SubCell"/>
</dbReference>
<organism evidence="14">
    <name type="scientific">Lanthanaphalara mira</name>
    <dbReference type="NCBI Taxonomy" id="2218050"/>
    <lineage>
        <taxon>Eukaryota</taxon>
        <taxon>Metazoa</taxon>
        <taxon>Ecdysozoa</taxon>
        <taxon>Arthropoda</taxon>
        <taxon>Hexapoda</taxon>
        <taxon>Insecta</taxon>
        <taxon>Pterygota</taxon>
        <taxon>Neoptera</taxon>
        <taxon>Paraneoptera</taxon>
        <taxon>Hemiptera</taxon>
        <taxon>Sternorrhyncha</taxon>
        <taxon>Psylloidea</taxon>
        <taxon>Aphalaridae</taxon>
        <taxon>Lanthanaphalara</taxon>
    </lineage>
</organism>
<dbReference type="RefSeq" id="YP_009500730.1">
    <property type="nucleotide sequence ID" value="NC_038111.1"/>
</dbReference>
<keyword evidence="7 12" id="KW-0375">Hydrogen ion transport</keyword>
<evidence type="ECO:0000256" key="1">
    <source>
        <dbReference type="ARBA" id="ARBA00004304"/>
    </source>
</evidence>
<keyword evidence="6 12" id="KW-0812">Transmembrane</keyword>
<proteinExistence type="inferred from homology"/>
<accession>A0A344A2G0</accession>
<keyword evidence="11 13" id="KW-0472">Membrane</keyword>
<gene>
    <name evidence="14" type="primary">atp8</name>
</gene>
<comment type="subcellular location">
    <subcellularLocation>
        <location evidence="1 12">Mitochondrion membrane</location>
        <topology evidence="1 12">Single-pass membrane protein</topology>
    </subcellularLocation>
</comment>
<dbReference type="AlphaFoldDB" id="A0A344A2G0"/>
<keyword evidence="5 12" id="KW-0138">CF(0)</keyword>
<evidence type="ECO:0000256" key="3">
    <source>
        <dbReference type="ARBA" id="ARBA00011291"/>
    </source>
</evidence>
<evidence type="ECO:0000256" key="11">
    <source>
        <dbReference type="ARBA" id="ARBA00023136"/>
    </source>
</evidence>
<evidence type="ECO:0000256" key="6">
    <source>
        <dbReference type="ARBA" id="ARBA00022692"/>
    </source>
</evidence>
<evidence type="ECO:0000256" key="12">
    <source>
        <dbReference type="RuleBase" id="RU003661"/>
    </source>
</evidence>
<sequence length="40" mass="4742">MPQMSPMPWIFILLLTLATILYFSSLMYFNFKLHTTTNKS</sequence>
<keyword evidence="4 12" id="KW-0813">Transport</keyword>
<dbReference type="Pfam" id="PF00895">
    <property type="entry name" value="ATP-synt_8"/>
    <property type="match status" value="1"/>
</dbReference>
<evidence type="ECO:0000256" key="7">
    <source>
        <dbReference type="ARBA" id="ARBA00022781"/>
    </source>
</evidence>
<keyword evidence="9 12" id="KW-0406">Ion transport</keyword>
<evidence type="ECO:0000256" key="9">
    <source>
        <dbReference type="ARBA" id="ARBA00023065"/>
    </source>
</evidence>
<keyword evidence="8 13" id="KW-1133">Transmembrane helix</keyword>
<comment type="similarity">
    <text evidence="2 12">Belongs to the ATPase protein 8 family.</text>
</comment>